<sequence length="272" mass="30009">MTHKQRAKEENSDVMGTLTMASASIEVYESTNPAKSDSEAVEVTPASQCLTCVDLENETKEPAGDIVDVEIKVVEAKSEDDRNQKPVASLYCPRNGRSHATLLDFGITECPKCDQGLISRRHQPYESDESSTSSDDEGSVAASEDQENDNTSPAITYSLEYRDAGNYHIGTVPWAGPFDLSAARKDLKEKERVICDVVTVLDTSIPEFSHRHPSEKAEILEKGILGNSNIQLKVSSTKLAIRSKALLRVFATVVTYYPEENLQRDLLDLNEP</sequence>
<organism evidence="2 3">
    <name type="scientific">Penicillium subrubescens</name>
    <dbReference type="NCBI Taxonomy" id="1316194"/>
    <lineage>
        <taxon>Eukaryota</taxon>
        <taxon>Fungi</taxon>
        <taxon>Dikarya</taxon>
        <taxon>Ascomycota</taxon>
        <taxon>Pezizomycotina</taxon>
        <taxon>Eurotiomycetes</taxon>
        <taxon>Eurotiomycetidae</taxon>
        <taxon>Eurotiales</taxon>
        <taxon>Aspergillaceae</taxon>
        <taxon>Penicillium</taxon>
    </lineage>
</organism>
<keyword evidence="3" id="KW-1185">Reference proteome</keyword>
<accession>A0A1Q5T8H0</accession>
<dbReference type="Proteomes" id="UP000186955">
    <property type="component" value="Unassembled WGS sequence"/>
</dbReference>
<dbReference type="STRING" id="1316194.A0A1Q5T8H0"/>
<name>A0A1Q5T8H0_9EURO</name>
<protein>
    <submittedName>
        <fullName evidence="2">Uncharacterized protein</fullName>
    </submittedName>
</protein>
<dbReference type="EMBL" id="MNBE01000698">
    <property type="protein sequence ID" value="OKO96533.1"/>
    <property type="molecule type" value="Genomic_DNA"/>
</dbReference>
<comment type="caution">
    <text evidence="2">The sequence shown here is derived from an EMBL/GenBank/DDBJ whole genome shotgun (WGS) entry which is preliminary data.</text>
</comment>
<evidence type="ECO:0000313" key="2">
    <source>
        <dbReference type="EMBL" id="OKO96533.1"/>
    </source>
</evidence>
<evidence type="ECO:0000256" key="1">
    <source>
        <dbReference type="SAM" id="MobiDB-lite"/>
    </source>
</evidence>
<proteinExistence type="predicted"/>
<evidence type="ECO:0000313" key="3">
    <source>
        <dbReference type="Proteomes" id="UP000186955"/>
    </source>
</evidence>
<dbReference type="AlphaFoldDB" id="A0A1Q5T8H0"/>
<reference evidence="2 3" key="1">
    <citation type="submission" date="2016-10" db="EMBL/GenBank/DDBJ databases">
        <title>Genome sequence of the ascomycete fungus Penicillium subrubescens.</title>
        <authorList>
            <person name="De Vries R.P."/>
            <person name="Peng M."/>
            <person name="Dilokpimol A."/>
            <person name="Hilden K."/>
            <person name="Makela M.R."/>
            <person name="Grigoriev I."/>
            <person name="Riley R."/>
            <person name="Granchi Z."/>
        </authorList>
    </citation>
    <scope>NUCLEOTIDE SEQUENCE [LARGE SCALE GENOMIC DNA]</scope>
    <source>
        <strain evidence="2 3">CBS 132785</strain>
    </source>
</reference>
<feature type="compositionally biased region" description="Acidic residues" evidence="1">
    <location>
        <begin position="126"/>
        <end position="148"/>
    </location>
</feature>
<gene>
    <name evidence="2" type="ORF">PENSUB_10708</name>
</gene>
<feature type="region of interest" description="Disordered" evidence="1">
    <location>
        <begin position="122"/>
        <end position="153"/>
    </location>
</feature>